<evidence type="ECO:0008006" key="3">
    <source>
        <dbReference type="Google" id="ProtNLM"/>
    </source>
</evidence>
<protein>
    <recommendedName>
        <fullName evidence="3">Lectin</fullName>
    </recommendedName>
</protein>
<dbReference type="EMBL" id="JAZHXI010000019">
    <property type="protein sequence ID" value="KAL2061454.1"/>
    <property type="molecule type" value="Genomic_DNA"/>
</dbReference>
<comment type="caution">
    <text evidence="1">The sequence shown here is derived from an EMBL/GenBank/DDBJ whole genome shotgun (WGS) entry which is preliminary data.</text>
</comment>
<keyword evidence="2" id="KW-1185">Reference proteome</keyword>
<proteinExistence type="predicted"/>
<gene>
    <name evidence="1" type="ORF">VTL71DRAFT_7727</name>
</gene>
<sequence length="143" mass="15485">MSPWVGSVFPSYGDHLSDKPDNTISVIDNANGDINHGMGGKFVWLVAQYHGNWSTAISDIRVVISDTLGNGASDLAKGAGGKFRYLEFQKGGSTRAAQLTLLRSSKKVTSDRVHELGYSGWTSDINTGRGGDFLHLIWKNEGQ</sequence>
<evidence type="ECO:0000313" key="1">
    <source>
        <dbReference type="EMBL" id="KAL2061454.1"/>
    </source>
</evidence>
<reference evidence="1 2" key="1">
    <citation type="journal article" date="2024" name="Commun. Biol.">
        <title>Comparative genomic analysis of thermophilic fungi reveals convergent evolutionary adaptations and gene losses.</title>
        <authorList>
            <person name="Steindorff A.S."/>
            <person name="Aguilar-Pontes M.V."/>
            <person name="Robinson A.J."/>
            <person name="Andreopoulos B."/>
            <person name="LaButti K."/>
            <person name="Kuo A."/>
            <person name="Mondo S."/>
            <person name="Riley R."/>
            <person name="Otillar R."/>
            <person name="Haridas S."/>
            <person name="Lipzen A."/>
            <person name="Grimwood J."/>
            <person name="Schmutz J."/>
            <person name="Clum A."/>
            <person name="Reid I.D."/>
            <person name="Moisan M.C."/>
            <person name="Butler G."/>
            <person name="Nguyen T.T.M."/>
            <person name="Dewar K."/>
            <person name="Conant G."/>
            <person name="Drula E."/>
            <person name="Henrissat B."/>
            <person name="Hansel C."/>
            <person name="Singer S."/>
            <person name="Hutchinson M.I."/>
            <person name="de Vries R.P."/>
            <person name="Natvig D.O."/>
            <person name="Powell A.J."/>
            <person name="Tsang A."/>
            <person name="Grigoriev I.V."/>
        </authorList>
    </citation>
    <scope>NUCLEOTIDE SEQUENCE [LARGE SCALE GENOMIC DNA]</scope>
    <source>
        <strain evidence="1 2">CBS 494.80</strain>
    </source>
</reference>
<evidence type="ECO:0000313" key="2">
    <source>
        <dbReference type="Proteomes" id="UP001595075"/>
    </source>
</evidence>
<accession>A0ABR4BUZ0</accession>
<organism evidence="1 2">
    <name type="scientific">Oculimacula yallundae</name>
    <dbReference type="NCBI Taxonomy" id="86028"/>
    <lineage>
        <taxon>Eukaryota</taxon>
        <taxon>Fungi</taxon>
        <taxon>Dikarya</taxon>
        <taxon>Ascomycota</taxon>
        <taxon>Pezizomycotina</taxon>
        <taxon>Leotiomycetes</taxon>
        <taxon>Helotiales</taxon>
        <taxon>Ploettnerulaceae</taxon>
        <taxon>Oculimacula</taxon>
    </lineage>
</organism>
<name>A0ABR4BUZ0_9HELO</name>
<dbReference type="Proteomes" id="UP001595075">
    <property type="component" value="Unassembled WGS sequence"/>
</dbReference>